<dbReference type="EMBL" id="WBUI01000034">
    <property type="protein sequence ID" value="KAB2929254.1"/>
    <property type="molecule type" value="Genomic_DNA"/>
</dbReference>
<reference evidence="1 2" key="1">
    <citation type="submission" date="2019-10" db="EMBL/GenBank/DDBJ databases">
        <title>Extracellular Electron Transfer in a Candidatus Methanoperedens spp. Enrichment Culture.</title>
        <authorList>
            <person name="Berger S."/>
            <person name="Rangel Shaw D."/>
            <person name="Berben T."/>
            <person name="In 'T Zandt M."/>
            <person name="Frank J."/>
            <person name="Reimann J."/>
            <person name="Jetten M.S.M."/>
            <person name="Welte C.U."/>
        </authorList>
    </citation>
    <scope>NUCLEOTIDE SEQUENCE [LARGE SCALE GENOMIC DNA]</scope>
    <source>
        <strain evidence="1">SB12</strain>
    </source>
</reference>
<proteinExistence type="predicted"/>
<dbReference type="AlphaFoldDB" id="A0A833LX89"/>
<dbReference type="Proteomes" id="UP000460298">
    <property type="component" value="Unassembled WGS sequence"/>
</dbReference>
<evidence type="ECO:0000313" key="2">
    <source>
        <dbReference type="Proteomes" id="UP000460298"/>
    </source>
</evidence>
<organism evidence="1 2">
    <name type="scientific">Leptonema illini</name>
    <dbReference type="NCBI Taxonomy" id="183"/>
    <lineage>
        <taxon>Bacteria</taxon>
        <taxon>Pseudomonadati</taxon>
        <taxon>Spirochaetota</taxon>
        <taxon>Spirochaetia</taxon>
        <taxon>Leptospirales</taxon>
        <taxon>Leptospiraceae</taxon>
        <taxon>Leptonema</taxon>
    </lineage>
</organism>
<evidence type="ECO:0000313" key="1">
    <source>
        <dbReference type="EMBL" id="KAB2929254.1"/>
    </source>
</evidence>
<protein>
    <submittedName>
        <fullName evidence="1">Uncharacterized protein</fullName>
    </submittedName>
</protein>
<name>A0A833LX89_9LEPT</name>
<sequence length="84" mass="9086">MACAKCNKAGSSCERCSNGASCSKAKPADDDLKSIRERRLQLCLECSALRRWLKVPGTEQCGICACFVRAKTALKSETCPAGLW</sequence>
<gene>
    <name evidence="1" type="ORF">F9K24_20335</name>
</gene>
<comment type="caution">
    <text evidence="1">The sequence shown here is derived from an EMBL/GenBank/DDBJ whole genome shotgun (WGS) entry which is preliminary data.</text>
</comment>
<accession>A0A833LX89</accession>